<feature type="transmembrane region" description="Helical" evidence="1">
    <location>
        <begin position="64"/>
        <end position="88"/>
    </location>
</feature>
<proteinExistence type="predicted"/>
<feature type="transmembrane region" description="Helical" evidence="1">
    <location>
        <begin position="6"/>
        <end position="29"/>
    </location>
</feature>
<dbReference type="InterPro" id="IPR002849">
    <property type="entry name" value="DUF131"/>
</dbReference>
<dbReference type="EMBL" id="DSEU01000066">
    <property type="protein sequence ID" value="HEM67765.1"/>
    <property type="molecule type" value="Genomic_DNA"/>
</dbReference>
<gene>
    <name evidence="2" type="ORF">ENO26_09435</name>
</gene>
<protein>
    <submittedName>
        <fullName evidence="2">DUF131 domain-containing protein</fullName>
    </submittedName>
</protein>
<organism evidence="2">
    <name type="scientific">Ignisphaera aggregans</name>
    <dbReference type="NCBI Taxonomy" id="334771"/>
    <lineage>
        <taxon>Archaea</taxon>
        <taxon>Thermoproteota</taxon>
        <taxon>Thermoprotei</taxon>
        <taxon>Desulfurococcales</taxon>
        <taxon>Desulfurococcaceae</taxon>
        <taxon>Ignisphaera</taxon>
    </lineage>
</organism>
<evidence type="ECO:0000256" key="1">
    <source>
        <dbReference type="SAM" id="Phobius"/>
    </source>
</evidence>
<comment type="caution">
    <text evidence="2">The sequence shown here is derived from an EMBL/GenBank/DDBJ whole genome shotgun (WGS) entry which is preliminary data.</text>
</comment>
<accession>A0A7J2U5V2</accession>
<keyword evidence="1" id="KW-1133">Transmembrane helix</keyword>
<dbReference type="NCBIfam" id="TIGR00304">
    <property type="entry name" value="TIGR00304 family membrane protein"/>
    <property type="match status" value="1"/>
</dbReference>
<dbReference type="Pfam" id="PF01998">
    <property type="entry name" value="DUF131"/>
    <property type="match status" value="1"/>
</dbReference>
<sequence>MITELVLTLFILSFLLIFAGMLLIFLSTLRKGLKEYKEDEDRIRGGAILVIGPLPIVIGTDRKIAKTLIVLAIALTVTSVLLFLILNWSIMQSIASKLPTLYIMRMQTLAIISR</sequence>
<keyword evidence="1" id="KW-0472">Membrane</keyword>
<name>A0A7J2U5V2_9CREN</name>
<evidence type="ECO:0000313" key="2">
    <source>
        <dbReference type="EMBL" id="HEM67765.1"/>
    </source>
</evidence>
<keyword evidence="1" id="KW-0812">Transmembrane</keyword>
<dbReference type="AlphaFoldDB" id="A0A7J2U5V2"/>
<reference evidence="2" key="1">
    <citation type="journal article" date="2020" name="mSystems">
        <title>Genome- and Community-Level Interaction Insights into Carbon Utilization and Element Cycling Functions of Hydrothermarchaeota in Hydrothermal Sediment.</title>
        <authorList>
            <person name="Zhou Z."/>
            <person name="Liu Y."/>
            <person name="Xu W."/>
            <person name="Pan J."/>
            <person name="Luo Z.H."/>
            <person name="Li M."/>
        </authorList>
    </citation>
    <scope>NUCLEOTIDE SEQUENCE [LARGE SCALE GENOMIC DNA]</scope>
    <source>
        <strain evidence="2">SpSt-125</strain>
    </source>
</reference>